<dbReference type="EMBL" id="JASZZN010000004">
    <property type="protein sequence ID" value="MDM4015284.1"/>
    <property type="molecule type" value="Genomic_DNA"/>
</dbReference>
<evidence type="ECO:0000313" key="1">
    <source>
        <dbReference type="EMBL" id="MDM4015284.1"/>
    </source>
</evidence>
<gene>
    <name evidence="1" type="ORF">QTN89_07590</name>
</gene>
<comment type="caution">
    <text evidence="1">The sequence shown here is derived from an EMBL/GenBank/DDBJ whole genome shotgun (WGS) entry which is preliminary data.</text>
</comment>
<accession>A0ABT7PFL6</accession>
<sequence>MRTVIALTLAAVTLGCSPAPQPIIRQKASVGGVNVQGNGVHVRVDGRTVRIDGAVERVIVNGKVK</sequence>
<dbReference type="RefSeq" id="WP_289162761.1">
    <property type="nucleotide sequence ID" value="NZ_JASZZN010000004.1"/>
</dbReference>
<keyword evidence="2" id="KW-1185">Reference proteome</keyword>
<protein>
    <submittedName>
        <fullName evidence="1">Uncharacterized protein</fullName>
    </submittedName>
</protein>
<proteinExistence type="predicted"/>
<organism evidence="1 2">
    <name type="scientific">Roseiconus lacunae</name>
    <dbReference type="NCBI Taxonomy" id="2605694"/>
    <lineage>
        <taxon>Bacteria</taxon>
        <taxon>Pseudomonadati</taxon>
        <taxon>Planctomycetota</taxon>
        <taxon>Planctomycetia</taxon>
        <taxon>Pirellulales</taxon>
        <taxon>Pirellulaceae</taxon>
        <taxon>Roseiconus</taxon>
    </lineage>
</organism>
<evidence type="ECO:0000313" key="2">
    <source>
        <dbReference type="Proteomes" id="UP001239462"/>
    </source>
</evidence>
<reference evidence="1 2" key="1">
    <citation type="submission" date="2023-06" db="EMBL/GenBank/DDBJ databases">
        <title>Roseiconus lacunae JC819 isolated from Gulf of Mannar region, Tamil Nadu.</title>
        <authorList>
            <person name="Pk S."/>
            <person name="Ch S."/>
            <person name="Ch V.R."/>
        </authorList>
    </citation>
    <scope>NUCLEOTIDE SEQUENCE [LARGE SCALE GENOMIC DNA]</scope>
    <source>
        <strain evidence="1 2">JC819</strain>
    </source>
</reference>
<dbReference type="PROSITE" id="PS51257">
    <property type="entry name" value="PROKAR_LIPOPROTEIN"/>
    <property type="match status" value="1"/>
</dbReference>
<dbReference type="Proteomes" id="UP001239462">
    <property type="component" value="Unassembled WGS sequence"/>
</dbReference>
<name>A0ABT7PFL6_9BACT</name>